<evidence type="ECO:0000313" key="1">
    <source>
        <dbReference type="EMBL" id="MPN51404.1"/>
    </source>
</evidence>
<dbReference type="AlphaFoldDB" id="A0A645ISP8"/>
<reference evidence="1" key="1">
    <citation type="submission" date="2019-08" db="EMBL/GenBank/DDBJ databases">
        <authorList>
            <person name="Kucharzyk K."/>
            <person name="Murdoch R.W."/>
            <person name="Higgins S."/>
            <person name="Loffler F."/>
        </authorList>
    </citation>
    <scope>NUCLEOTIDE SEQUENCE</scope>
</reference>
<sequence length="123" mass="13707">MEHITCTSSIHRMNEIGWKLLNIPVYYGQTAGLPTRGDQDFGMNRIFNFQQSCPAIRIAGQAAGESFAGNQDVCHPHQLPIFPVVRVHRRAVQRDQHAALSGNRSSGQRVVIPGVVQMQNRCL</sequence>
<name>A0A645ISP8_9ZZZZ</name>
<gene>
    <name evidence="1" type="ORF">SDC9_199049</name>
</gene>
<proteinExistence type="predicted"/>
<protein>
    <submittedName>
        <fullName evidence="1">Uncharacterized protein</fullName>
    </submittedName>
</protein>
<accession>A0A645ISP8</accession>
<dbReference type="EMBL" id="VSSQ01116487">
    <property type="protein sequence ID" value="MPN51404.1"/>
    <property type="molecule type" value="Genomic_DNA"/>
</dbReference>
<organism evidence="1">
    <name type="scientific">bioreactor metagenome</name>
    <dbReference type="NCBI Taxonomy" id="1076179"/>
    <lineage>
        <taxon>unclassified sequences</taxon>
        <taxon>metagenomes</taxon>
        <taxon>ecological metagenomes</taxon>
    </lineage>
</organism>
<comment type="caution">
    <text evidence="1">The sequence shown here is derived from an EMBL/GenBank/DDBJ whole genome shotgun (WGS) entry which is preliminary data.</text>
</comment>